<comment type="function">
    <text evidence="5">Required for morphogenesis and for the elongation of the flagellar filament by facilitating polymerization of the flagellin monomers at the tip of growing filament. Forms a capping structure, which prevents flagellin subunits (transported through the central channel of the flagellum) from leaking out without polymerization at the distal end.</text>
</comment>
<dbReference type="GO" id="GO:0009424">
    <property type="term" value="C:bacterial-type flagellum hook"/>
    <property type="evidence" value="ECO:0007669"/>
    <property type="project" value="UniProtKB-UniRule"/>
</dbReference>
<reference evidence="9" key="1">
    <citation type="submission" date="2016-10" db="EMBL/GenBank/DDBJ databases">
        <authorList>
            <person name="Varghese N."/>
            <person name="Submissions S."/>
        </authorList>
    </citation>
    <scope>NUCLEOTIDE SEQUENCE [LARGE SCALE GENOMIC DNA]</scope>
    <source>
        <strain evidence="9">JCM 2783</strain>
    </source>
</reference>
<keyword evidence="3" id="KW-0175">Coiled coil</keyword>
<keyword evidence="4 5" id="KW-0975">Bacterial flagellum</keyword>
<protein>
    <recommendedName>
        <fullName evidence="5">Flagellar hook-associated protein 2</fullName>
        <shortName evidence="5">HAP2</shortName>
    </recommendedName>
    <alternativeName>
        <fullName evidence="5">Flagellar cap protein</fullName>
    </alternativeName>
</protein>
<dbReference type="Pfam" id="PF02465">
    <property type="entry name" value="FliD_N"/>
    <property type="match status" value="1"/>
</dbReference>
<dbReference type="GO" id="GO:0071973">
    <property type="term" value="P:bacterial-type flagellum-dependent cell motility"/>
    <property type="evidence" value="ECO:0007669"/>
    <property type="project" value="TreeGrafter"/>
</dbReference>
<name>A0A1I1TC83_PSEOC</name>
<dbReference type="PANTHER" id="PTHR30288">
    <property type="entry name" value="FLAGELLAR CAP/ASSEMBLY PROTEIN FLID"/>
    <property type="match status" value="1"/>
</dbReference>
<keyword evidence="8" id="KW-0969">Cilium</keyword>
<proteinExistence type="inferred from homology"/>
<dbReference type="InterPro" id="IPR010809">
    <property type="entry name" value="FliD_C"/>
</dbReference>
<sequence length="439" mass="46755">MAIDSAYVQQMATQLATYEVQGTERRAQRNKTNYNAQLSSLTSLDSALKTFKSAVYGLKSNKASMLINSGTFSKPEQATATLDGKAAAGTYQFFVEQLASSHQLAFGQLRDGDVAAGGSLTLGQGDKSFTVDLSAADKSGDGTLSLAELSAAINSASDNTGVKSTLVRSNGEVTLVLNSEKSGEAQAISVAVSGNAALATAADNRQELSAARDARVRLGGEGGMLLQNASNTFENLMEGVNITFNQVHASGEQPLTFTVERDDEATQAKLKTFIDAYNALAGVIDGLTGSGGESGQRGALAGDSTVRTIDNSLSQLIRTSFDGKSLIDFGVSADRDGKLTLDAARFQKALAAEPEAFEKLFTGKDSLIDSLDKTVALYTNSGNGLLKARKDNLGTAIKRVEKQFDDIDRQYEQYYNRYLKQYTNLMQIQISMEQTGGMF</sequence>
<dbReference type="InterPro" id="IPR018247">
    <property type="entry name" value="EF_Hand_1_Ca_BS"/>
</dbReference>
<comment type="subunit">
    <text evidence="2 5">Homopentamer.</text>
</comment>
<evidence type="ECO:0000256" key="2">
    <source>
        <dbReference type="ARBA" id="ARBA00011255"/>
    </source>
</evidence>
<evidence type="ECO:0000256" key="5">
    <source>
        <dbReference type="RuleBase" id="RU362066"/>
    </source>
</evidence>
<dbReference type="Proteomes" id="UP000243950">
    <property type="component" value="Unassembled WGS sequence"/>
</dbReference>
<comment type="subcellular location">
    <subcellularLocation>
        <location evidence="5">Secreted</location>
    </subcellularLocation>
    <subcellularLocation>
        <location evidence="5">Bacterial flagellum</location>
    </subcellularLocation>
</comment>
<keyword evidence="5" id="KW-0964">Secreted</keyword>
<keyword evidence="8" id="KW-0966">Cell projection</keyword>
<evidence type="ECO:0000313" key="9">
    <source>
        <dbReference type="Proteomes" id="UP000243950"/>
    </source>
</evidence>
<evidence type="ECO:0000259" key="7">
    <source>
        <dbReference type="Pfam" id="PF07195"/>
    </source>
</evidence>
<dbReference type="InterPro" id="IPR003481">
    <property type="entry name" value="FliD_N"/>
</dbReference>
<comment type="similarity">
    <text evidence="1 5">Belongs to the FliD family.</text>
</comment>
<evidence type="ECO:0000256" key="1">
    <source>
        <dbReference type="ARBA" id="ARBA00009764"/>
    </source>
</evidence>
<dbReference type="GO" id="GO:0005576">
    <property type="term" value="C:extracellular region"/>
    <property type="evidence" value="ECO:0007669"/>
    <property type="project" value="UniProtKB-SubCell"/>
</dbReference>
<keyword evidence="9" id="KW-1185">Reference proteome</keyword>
<dbReference type="Pfam" id="PF07195">
    <property type="entry name" value="FliD_C"/>
    <property type="match status" value="1"/>
</dbReference>
<dbReference type="Gene3D" id="3.30.70.2120">
    <property type="match status" value="1"/>
</dbReference>
<dbReference type="InterPro" id="IPR040026">
    <property type="entry name" value="FliD"/>
</dbReference>
<evidence type="ECO:0000256" key="4">
    <source>
        <dbReference type="ARBA" id="ARBA00023143"/>
    </source>
</evidence>
<evidence type="ECO:0000256" key="3">
    <source>
        <dbReference type="ARBA" id="ARBA00023054"/>
    </source>
</evidence>
<dbReference type="RefSeq" id="WP_093501998.1">
    <property type="nucleotide sequence ID" value="NZ_BSSG01000002.1"/>
</dbReference>
<gene>
    <name evidence="8" type="ORF">SAMN05216372_102441</name>
</gene>
<keyword evidence="8" id="KW-0282">Flagellum</keyword>
<dbReference type="AlphaFoldDB" id="A0A1I1TC83"/>
<dbReference type="PANTHER" id="PTHR30288:SF0">
    <property type="entry name" value="FLAGELLAR HOOK-ASSOCIATED PROTEIN 2"/>
    <property type="match status" value="1"/>
</dbReference>
<dbReference type="GO" id="GO:0009421">
    <property type="term" value="C:bacterial-type flagellum filament cap"/>
    <property type="evidence" value="ECO:0007669"/>
    <property type="project" value="InterPro"/>
</dbReference>
<feature type="domain" description="Flagellar hook-associated protein 2 C-terminal" evidence="7">
    <location>
        <begin position="211"/>
        <end position="432"/>
    </location>
</feature>
<dbReference type="PROSITE" id="PS00018">
    <property type="entry name" value="EF_HAND_1"/>
    <property type="match status" value="1"/>
</dbReference>
<dbReference type="EMBL" id="FOMO01000002">
    <property type="protein sequence ID" value="SFD56199.1"/>
    <property type="molecule type" value="Genomic_DNA"/>
</dbReference>
<dbReference type="GO" id="GO:0007155">
    <property type="term" value="P:cell adhesion"/>
    <property type="evidence" value="ECO:0007669"/>
    <property type="project" value="InterPro"/>
</dbReference>
<evidence type="ECO:0000259" key="6">
    <source>
        <dbReference type="Pfam" id="PF02465"/>
    </source>
</evidence>
<accession>A0A1I1TC83</accession>
<feature type="domain" description="Flagellar hook-associated protein 2 N-terminal" evidence="6">
    <location>
        <begin position="8"/>
        <end position="102"/>
    </location>
</feature>
<evidence type="ECO:0000313" key="8">
    <source>
        <dbReference type="EMBL" id="SFD56199.1"/>
    </source>
</evidence>
<organism evidence="8 9">
    <name type="scientific">Pseudomonas straminea</name>
    <dbReference type="NCBI Taxonomy" id="47882"/>
    <lineage>
        <taxon>Bacteria</taxon>
        <taxon>Pseudomonadati</taxon>
        <taxon>Pseudomonadota</taxon>
        <taxon>Gammaproteobacteria</taxon>
        <taxon>Pseudomonadales</taxon>
        <taxon>Pseudomonadaceae</taxon>
        <taxon>Phytopseudomonas</taxon>
    </lineage>
</organism>